<dbReference type="STRING" id="1484053.SAMN05444274_10875"/>
<dbReference type="EMBL" id="FQUM01000008">
    <property type="protein sequence ID" value="SHF73948.1"/>
    <property type="molecule type" value="Genomic_DNA"/>
</dbReference>
<gene>
    <name evidence="1" type="ORF">SAMN05444274_10875</name>
</gene>
<reference evidence="1 2" key="1">
    <citation type="submission" date="2016-11" db="EMBL/GenBank/DDBJ databases">
        <authorList>
            <person name="Jaros S."/>
            <person name="Januszkiewicz K."/>
            <person name="Wedrychowicz H."/>
        </authorList>
    </citation>
    <scope>NUCLEOTIDE SEQUENCE [LARGE SCALE GENOMIC DNA]</scope>
    <source>
        <strain evidence="1 2">DSM 26910</strain>
    </source>
</reference>
<proteinExistence type="predicted"/>
<name>A0A1M5E3X4_9BACT</name>
<evidence type="ECO:0000313" key="2">
    <source>
        <dbReference type="Proteomes" id="UP000184164"/>
    </source>
</evidence>
<sequence length="147" mass="17250">MKWGIEVLRTILKLPKKMFPALVAGNIFRLVSPQLSHQKVTRQFQHPAKQKWPDNEFSGNSKTQIQRGETAVSILSRRCLFQSIQTIEQHFFLKTHPEGSEKNNASFNTNRSLPHINTHTRWTNIAFKRIRVKLTFEHFSILKYCFT</sequence>
<keyword evidence="2" id="KW-1185">Reference proteome</keyword>
<protein>
    <submittedName>
        <fullName evidence="1">Uncharacterized protein</fullName>
    </submittedName>
</protein>
<organism evidence="1 2">
    <name type="scientific">Mariniphaga anaerophila</name>
    <dbReference type="NCBI Taxonomy" id="1484053"/>
    <lineage>
        <taxon>Bacteria</taxon>
        <taxon>Pseudomonadati</taxon>
        <taxon>Bacteroidota</taxon>
        <taxon>Bacteroidia</taxon>
        <taxon>Marinilabiliales</taxon>
        <taxon>Prolixibacteraceae</taxon>
        <taxon>Mariniphaga</taxon>
    </lineage>
</organism>
<dbReference type="Proteomes" id="UP000184164">
    <property type="component" value="Unassembled WGS sequence"/>
</dbReference>
<evidence type="ECO:0000313" key="1">
    <source>
        <dbReference type="EMBL" id="SHF73948.1"/>
    </source>
</evidence>
<dbReference type="AlphaFoldDB" id="A0A1M5E3X4"/>
<accession>A0A1M5E3X4</accession>